<proteinExistence type="predicted"/>
<evidence type="ECO:0000313" key="1">
    <source>
        <dbReference type="EMBL" id="EJB37772.1"/>
    </source>
</evidence>
<reference evidence="1 2" key="1">
    <citation type="submission" date="2012-04" db="EMBL/GenBank/DDBJ databases">
        <title>Genome sequence of Helicobacter pylori NQ4044.</title>
        <authorList>
            <person name="Blanchard T.G."/>
            <person name="Czinn S.J."/>
            <person name="McCracken C."/>
            <person name="Abolude K."/>
            <person name="Maroo A."/>
            <person name="Santana-Cruz I."/>
            <person name="Tallon L.J."/>
            <person name="Ficke F.W.F."/>
        </authorList>
    </citation>
    <scope>NUCLEOTIDE SEQUENCE [LARGE SCALE GENOMIC DNA]</scope>
    <source>
        <strain evidence="1 2">NQ4044</strain>
    </source>
</reference>
<accession>J0JI75</accession>
<dbReference type="EMBL" id="AKNW01000003">
    <property type="protein sequence ID" value="EJB37772.1"/>
    <property type="molecule type" value="Genomic_DNA"/>
</dbReference>
<gene>
    <name evidence="1" type="ORF">HPNQ4044_0217</name>
</gene>
<dbReference type="PATRIC" id="fig|992028.3.peg.210"/>
<comment type="caution">
    <text evidence="1">The sequence shown here is derived from an EMBL/GenBank/DDBJ whole genome shotgun (WGS) entry which is preliminary data.</text>
</comment>
<sequence>MALHCKLLRCFRVNLMGGIEKGFCSLWSFMTFLCQSRCLINTATQQK</sequence>
<protein>
    <submittedName>
        <fullName evidence="1">Uncharacterized protein</fullName>
    </submittedName>
</protein>
<dbReference type="AlphaFoldDB" id="J0JI75"/>
<evidence type="ECO:0000313" key="2">
    <source>
        <dbReference type="Proteomes" id="UP000003026"/>
    </source>
</evidence>
<dbReference type="Proteomes" id="UP000003026">
    <property type="component" value="Unassembled WGS sequence"/>
</dbReference>
<organism evidence="1 2">
    <name type="scientific">Helicobacter pylori NQ4044</name>
    <dbReference type="NCBI Taxonomy" id="992028"/>
    <lineage>
        <taxon>Bacteria</taxon>
        <taxon>Pseudomonadati</taxon>
        <taxon>Campylobacterota</taxon>
        <taxon>Epsilonproteobacteria</taxon>
        <taxon>Campylobacterales</taxon>
        <taxon>Helicobacteraceae</taxon>
        <taxon>Helicobacter</taxon>
    </lineage>
</organism>
<name>J0JI75_HELPX</name>